<gene>
    <name evidence="4" type="ORF">GH714_003856</name>
</gene>
<evidence type="ECO:0000256" key="1">
    <source>
        <dbReference type="ARBA" id="ARBA00010838"/>
    </source>
</evidence>
<dbReference type="EMBL" id="JAAGAX010000013">
    <property type="protein sequence ID" value="KAF2293650.1"/>
    <property type="molecule type" value="Genomic_DNA"/>
</dbReference>
<keyword evidence="3" id="KW-1133">Transmembrane helix</keyword>
<keyword evidence="3" id="KW-0472">Membrane</keyword>
<evidence type="ECO:0000313" key="5">
    <source>
        <dbReference type="Proteomes" id="UP000467840"/>
    </source>
</evidence>
<dbReference type="PANTHER" id="PTHR10353:SF237">
    <property type="entry name" value="BETA-GLUCOSIDASE 12-RELATED"/>
    <property type="match status" value="1"/>
</dbReference>
<dbReference type="Pfam" id="PF00232">
    <property type="entry name" value="Glyco_hydro_1"/>
    <property type="match status" value="1"/>
</dbReference>
<comment type="caution">
    <text evidence="4">The sequence shown here is derived from an EMBL/GenBank/DDBJ whole genome shotgun (WGS) entry which is preliminary data.</text>
</comment>
<evidence type="ECO:0000313" key="4">
    <source>
        <dbReference type="EMBL" id="KAF2293650.1"/>
    </source>
</evidence>
<dbReference type="GO" id="GO:0008422">
    <property type="term" value="F:beta-glucosidase activity"/>
    <property type="evidence" value="ECO:0007669"/>
    <property type="project" value="TreeGrafter"/>
</dbReference>
<dbReference type="AlphaFoldDB" id="A0A6A6KXA6"/>
<feature type="transmembrane region" description="Helical" evidence="3">
    <location>
        <begin position="21"/>
        <end position="43"/>
    </location>
</feature>
<dbReference type="Proteomes" id="UP000467840">
    <property type="component" value="Chromosome 7"/>
</dbReference>
<dbReference type="Gene3D" id="3.20.20.80">
    <property type="entry name" value="Glycosidases"/>
    <property type="match status" value="1"/>
</dbReference>
<dbReference type="SUPFAM" id="SSF51445">
    <property type="entry name" value="(Trans)glycosidases"/>
    <property type="match status" value="1"/>
</dbReference>
<dbReference type="InterPro" id="IPR001360">
    <property type="entry name" value="Glyco_hydro_1"/>
</dbReference>
<protein>
    <submittedName>
        <fullName evidence="4">Uncharacterized protein</fullName>
    </submittedName>
</protein>
<keyword evidence="3" id="KW-0812">Transmembrane</keyword>
<evidence type="ECO:0000256" key="2">
    <source>
        <dbReference type="RuleBase" id="RU003690"/>
    </source>
</evidence>
<keyword evidence="5" id="KW-1185">Reference proteome</keyword>
<evidence type="ECO:0000256" key="3">
    <source>
        <dbReference type="SAM" id="Phobius"/>
    </source>
</evidence>
<comment type="similarity">
    <text evidence="1 2">Belongs to the glycosyl hydrolase 1 family.</text>
</comment>
<organism evidence="4 5">
    <name type="scientific">Hevea brasiliensis</name>
    <name type="common">Para rubber tree</name>
    <name type="synonym">Siphonia brasiliensis</name>
    <dbReference type="NCBI Taxonomy" id="3981"/>
    <lineage>
        <taxon>Eukaryota</taxon>
        <taxon>Viridiplantae</taxon>
        <taxon>Streptophyta</taxon>
        <taxon>Embryophyta</taxon>
        <taxon>Tracheophyta</taxon>
        <taxon>Spermatophyta</taxon>
        <taxon>Magnoliopsida</taxon>
        <taxon>eudicotyledons</taxon>
        <taxon>Gunneridae</taxon>
        <taxon>Pentapetalae</taxon>
        <taxon>rosids</taxon>
        <taxon>fabids</taxon>
        <taxon>Malpighiales</taxon>
        <taxon>Euphorbiaceae</taxon>
        <taxon>Crotonoideae</taxon>
        <taxon>Micrandreae</taxon>
        <taxon>Hevea</taxon>
    </lineage>
</organism>
<name>A0A6A6KXA6_HEVBR</name>
<dbReference type="InterPro" id="IPR017853">
    <property type="entry name" value="GH"/>
</dbReference>
<dbReference type="PANTHER" id="PTHR10353">
    <property type="entry name" value="GLYCOSYL HYDROLASE"/>
    <property type="match status" value="1"/>
</dbReference>
<sequence>MLQENTFRKQQKRKLDAEKLLTMKVKGFLSLFLIILMVSAVHSEEDLGSVHRSSFLAGLYLGLHHLLTSMKVQQMKMAEDQDDFRDHAELCFGNFGDRVKHWITLNEPLTVVVDGYATGIKAPGRCSEWLPVNCTGGDSSTEPYIAAHNQLLAHAAAVKVYRDKYQISYRDFNVTRNLLMIFEGLNYYTAKYAADVPCQSENLSYPTDFCAVCAADIDTDRVGLRITQE</sequence>
<dbReference type="GO" id="GO:0005975">
    <property type="term" value="P:carbohydrate metabolic process"/>
    <property type="evidence" value="ECO:0007669"/>
    <property type="project" value="InterPro"/>
</dbReference>
<reference evidence="4 5" key="1">
    <citation type="journal article" date="2020" name="Mol. Plant">
        <title>The Chromosome-Based Rubber Tree Genome Provides New Insights into Spurge Genome Evolution and Rubber Biosynthesis.</title>
        <authorList>
            <person name="Liu J."/>
            <person name="Shi C."/>
            <person name="Shi C.C."/>
            <person name="Li W."/>
            <person name="Zhang Q.J."/>
            <person name="Zhang Y."/>
            <person name="Li K."/>
            <person name="Lu H.F."/>
            <person name="Shi C."/>
            <person name="Zhu S.T."/>
            <person name="Xiao Z.Y."/>
            <person name="Nan H."/>
            <person name="Yue Y."/>
            <person name="Zhu X.G."/>
            <person name="Wu Y."/>
            <person name="Hong X.N."/>
            <person name="Fan G.Y."/>
            <person name="Tong Y."/>
            <person name="Zhang D."/>
            <person name="Mao C.L."/>
            <person name="Liu Y.L."/>
            <person name="Hao S.J."/>
            <person name="Liu W.Q."/>
            <person name="Lv M.Q."/>
            <person name="Zhang H.B."/>
            <person name="Liu Y."/>
            <person name="Hu-Tang G.R."/>
            <person name="Wang J.P."/>
            <person name="Wang J.H."/>
            <person name="Sun Y.H."/>
            <person name="Ni S.B."/>
            <person name="Chen W.B."/>
            <person name="Zhang X.C."/>
            <person name="Jiao Y.N."/>
            <person name="Eichler E.E."/>
            <person name="Li G.H."/>
            <person name="Liu X."/>
            <person name="Gao L.Z."/>
        </authorList>
    </citation>
    <scope>NUCLEOTIDE SEQUENCE [LARGE SCALE GENOMIC DNA]</scope>
    <source>
        <strain evidence="5">cv. GT1</strain>
        <tissue evidence="4">Leaf</tissue>
    </source>
</reference>
<proteinExistence type="inferred from homology"/>
<accession>A0A6A6KXA6</accession>